<dbReference type="EC" id="2.7.7.7" evidence="2"/>
<dbReference type="GO" id="GO:0006260">
    <property type="term" value="P:DNA replication"/>
    <property type="evidence" value="ECO:0007669"/>
    <property type="project" value="UniProtKB-KW"/>
</dbReference>
<dbReference type="SUPFAM" id="SSF56672">
    <property type="entry name" value="DNA/RNA polymerases"/>
    <property type="match status" value="1"/>
</dbReference>
<dbReference type="Gene3D" id="1.10.150.810">
    <property type="match status" value="1"/>
</dbReference>
<dbReference type="Gene3D" id="3.30.1490.100">
    <property type="entry name" value="DNA polymerase, Y-family, little finger domain"/>
    <property type="match status" value="1"/>
</dbReference>
<keyword evidence="5" id="KW-0548">Nucleotidyltransferase</keyword>
<keyword evidence="10" id="KW-0239">DNA-directed DNA polymerase</keyword>
<dbReference type="PANTHER" id="PTHR11076">
    <property type="entry name" value="DNA REPAIR POLYMERASE UMUC / TRANSFERASE FAMILY MEMBER"/>
    <property type="match status" value="1"/>
</dbReference>
<reference evidence="14" key="1">
    <citation type="submission" date="2021-06" db="EMBL/GenBank/DDBJ databases">
        <authorList>
            <person name="Kallberg Y."/>
            <person name="Tangrot J."/>
            <person name="Rosling A."/>
        </authorList>
    </citation>
    <scope>NUCLEOTIDE SEQUENCE</scope>
    <source>
        <strain evidence="14">FL130A</strain>
    </source>
</reference>
<dbReference type="InterPro" id="IPR036775">
    <property type="entry name" value="DNA_pol_Y-fam_lit_finger_sf"/>
</dbReference>
<keyword evidence="4" id="KW-0808">Transferase</keyword>
<comment type="caution">
    <text evidence="14">The sequence shown here is derived from an EMBL/GenBank/DDBJ whole genome shotgun (WGS) entry which is preliminary data.</text>
</comment>
<dbReference type="Pfam" id="PF11799">
    <property type="entry name" value="IMS_C"/>
    <property type="match status" value="1"/>
</dbReference>
<evidence type="ECO:0000313" key="15">
    <source>
        <dbReference type="Proteomes" id="UP000789508"/>
    </source>
</evidence>
<dbReference type="GO" id="GO:0005634">
    <property type="term" value="C:nucleus"/>
    <property type="evidence" value="ECO:0007669"/>
    <property type="project" value="TreeGrafter"/>
</dbReference>
<dbReference type="Pfam" id="PF11798">
    <property type="entry name" value="IMS_HHH"/>
    <property type="match status" value="1"/>
</dbReference>
<gene>
    <name evidence="14" type="ORF">ALEPTO_LOCUS7541</name>
</gene>
<accession>A0A9N9C2Z3</accession>
<protein>
    <recommendedName>
        <fullName evidence="3">DNA polymerase kappa</fullName>
        <ecNumber evidence="2">2.7.7.7</ecNumber>
    </recommendedName>
</protein>
<dbReference type="GO" id="GO:0003887">
    <property type="term" value="F:DNA-directed DNA polymerase activity"/>
    <property type="evidence" value="ECO:0007669"/>
    <property type="project" value="UniProtKB-KW"/>
</dbReference>
<evidence type="ECO:0000259" key="13">
    <source>
        <dbReference type="PROSITE" id="PS50173"/>
    </source>
</evidence>
<dbReference type="GO" id="GO:0046872">
    <property type="term" value="F:metal ion binding"/>
    <property type="evidence" value="ECO:0007669"/>
    <property type="project" value="UniProtKB-KW"/>
</dbReference>
<dbReference type="PANTHER" id="PTHR11076:SF33">
    <property type="entry name" value="DNA POLYMERASE KAPPA"/>
    <property type="match status" value="1"/>
</dbReference>
<keyword evidence="9" id="KW-0460">Magnesium</keyword>
<dbReference type="InterPro" id="IPR050116">
    <property type="entry name" value="DNA_polymerase-Y"/>
</dbReference>
<evidence type="ECO:0000256" key="7">
    <source>
        <dbReference type="ARBA" id="ARBA00022723"/>
    </source>
</evidence>
<dbReference type="SUPFAM" id="SSF100879">
    <property type="entry name" value="Lesion bypass DNA polymerase (Y-family), little finger domain"/>
    <property type="match status" value="1"/>
</dbReference>
<dbReference type="GO" id="GO:0003684">
    <property type="term" value="F:damaged DNA binding"/>
    <property type="evidence" value="ECO:0007669"/>
    <property type="project" value="InterPro"/>
</dbReference>
<dbReference type="Gene3D" id="3.30.70.270">
    <property type="match status" value="1"/>
</dbReference>
<dbReference type="FunFam" id="1.10.150.810:FF:000003">
    <property type="entry name" value="DNA polymerase kappa subunit"/>
    <property type="match status" value="1"/>
</dbReference>
<evidence type="ECO:0000256" key="6">
    <source>
        <dbReference type="ARBA" id="ARBA00022705"/>
    </source>
</evidence>
<keyword evidence="8" id="KW-0227">DNA damage</keyword>
<dbReference type="HAMAP" id="MF_01113">
    <property type="entry name" value="DNApol_IV"/>
    <property type="match status" value="1"/>
</dbReference>
<evidence type="ECO:0000256" key="10">
    <source>
        <dbReference type="ARBA" id="ARBA00022932"/>
    </source>
</evidence>
<dbReference type="InterPro" id="IPR024728">
    <property type="entry name" value="PolY_HhH_motif"/>
</dbReference>
<dbReference type="FunFam" id="1.10.150.810:FF:000001">
    <property type="entry name" value="DNA polymerase kappa"/>
    <property type="match status" value="1"/>
</dbReference>
<evidence type="ECO:0000256" key="3">
    <source>
        <dbReference type="ARBA" id="ARBA00016178"/>
    </source>
</evidence>
<name>A0A9N9C2Z3_9GLOM</name>
<comment type="catalytic activity">
    <reaction evidence="12">
        <text>DNA(n) + a 2'-deoxyribonucleoside 5'-triphosphate = DNA(n+1) + diphosphate</text>
        <dbReference type="Rhea" id="RHEA:22508"/>
        <dbReference type="Rhea" id="RHEA-COMP:17339"/>
        <dbReference type="Rhea" id="RHEA-COMP:17340"/>
        <dbReference type="ChEBI" id="CHEBI:33019"/>
        <dbReference type="ChEBI" id="CHEBI:61560"/>
        <dbReference type="ChEBI" id="CHEBI:173112"/>
        <dbReference type="EC" id="2.7.7.7"/>
    </reaction>
</comment>
<dbReference type="GO" id="GO:0070987">
    <property type="term" value="P:error-free translesion synthesis"/>
    <property type="evidence" value="ECO:0007669"/>
    <property type="project" value="UniProtKB-ARBA"/>
</dbReference>
<dbReference type="GO" id="GO:0006281">
    <property type="term" value="P:DNA repair"/>
    <property type="evidence" value="ECO:0007669"/>
    <property type="project" value="UniProtKB-KW"/>
</dbReference>
<dbReference type="NCBIfam" id="NF002677">
    <property type="entry name" value="PRK02406.1"/>
    <property type="match status" value="1"/>
</dbReference>
<evidence type="ECO:0000256" key="11">
    <source>
        <dbReference type="ARBA" id="ARBA00023204"/>
    </source>
</evidence>
<keyword evidence="6" id="KW-0235">DNA replication</keyword>
<comment type="similarity">
    <text evidence="1">Belongs to the DNA polymerase type-Y family.</text>
</comment>
<dbReference type="Pfam" id="PF00817">
    <property type="entry name" value="IMS"/>
    <property type="match status" value="1"/>
</dbReference>
<evidence type="ECO:0000256" key="2">
    <source>
        <dbReference type="ARBA" id="ARBA00012417"/>
    </source>
</evidence>
<keyword evidence="7" id="KW-0479">Metal-binding</keyword>
<feature type="domain" description="UmuC" evidence="13">
    <location>
        <begin position="196"/>
        <end position="377"/>
    </location>
</feature>
<dbReference type="EMBL" id="CAJVPS010003355">
    <property type="protein sequence ID" value="CAG8587264.1"/>
    <property type="molecule type" value="Genomic_DNA"/>
</dbReference>
<dbReference type="AlphaFoldDB" id="A0A9N9C2Z3"/>
<dbReference type="InterPro" id="IPR017961">
    <property type="entry name" value="DNA_pol_Y-fam_little_finger"/>
</dbReference>
<evidence type="ECO:0000256" key="12">
    <source>
        <dbReference type="ARBA" id="ARBA00049244"/>
    </source>
</evidence>
<proteinExistence type="inferred from homology"/>
<dbReference type="InterPro" id="IPR022880">
    <property type="entry name" value="DNApol_IV"/>
</dbReference>
<evidence type="ECO:0000256" key="1">
    <source>
        <dbReference type="ARBA" id="ARBA00010945"/>
    </source>
</evidence>
<dbReference type="InterPro" id="IPR001126">
    <property type="entry name" value="UmuC"/>
</dbReference>
<dbReference type="Gene3D" id="3.40.1170.60">
    <property type="match status" value="1"/>
</dbReference>
<evidence type="ECO:0000256" key="9">
    <source>
        <dbReference type="ARBA" id="ARBA00022842"/>
    </source>
</evidence>
<evidence type="ECO:0000313" key="14">
    <source>
        <dbReference type="EMBL" id="CAG8587264.1"/>
    </source>
</evidence>
<dbReference type="Gene3D" id="3.30.160.60">
    <property type="entry name" value="Classic Zinc Finger"/>
    <property type="match status" value="1"/>
</dbReference>
<evidence type="ECO:0000256" key="5">
    <source>
        <dbReference type="ARBA" id="ARBA00022695"/>
    </source>
</evidence>
<dbReference type="CDD" id="cd03586">
    <property type="entry name" value="PolY_Pol_IV_kappa"/>
    <property type="match status" value="1"/>
</dbReference>
<dbReference type="PROSITE" id="PS50173">
    <property type="entry name" value="UMUC"/>
    <property type="match status" value="1"/>
</dbReference>
<keyword evidence="15" id="KW-1185">Reference proteome</keyword>
<evidence type="ECO:0000256" key="8">
    <source>
        <dbReference type="ARBA" id="ARBA00022763"/>
    </source>
</evidence>
<dbReference type="Proteomes" id="UP000789508">
    <property type="component" value="Unassembled WGS sequence"/>
</dbReference>
<dbReference type="FunFam" id="3.30.1490.100:FF:000004">
    <property type="entry name" value="DNA polymerase IV"/>
    <property type="match status" value="1"/>
</dbReference>
<dbReference type="InterPro" id="IPR043502">
    <property type="entry name" value="DNA/RNA_pol_sf"/>
</dbReference>
<dbReference type="InterPro" id="IPR043128">
    <property type="entry name" value="Rev_trsase/Diguanyl_cyclase"/>
</dbReference>
<keyword evidence="11" id="KW-0234">DNA repair</keyword>
<organism evidence="14 15">
    <name type="scientific">Ambispora leptoticha</name>
    <dbReference type="NCBI Taxonomy" id="144679"/>
    <lineage>
        <taxon>Eukaryota</taxon>
        <taxon>Fungi</taxon>
        <taxon>Fungi incertae sedis</taxon>
        <taxon>Mucoromycota</taxon>
        <taxon>Glomeromycotina</taxon>
        <taxon>Glomeromycetes</taxon>
        <taxon>Archaeosporales</taxon>
        <taxon>Ambisporaceae</taxon>
        <taxon>Ambispora</taxon>
    </lineage>
</organism>
<dbReference type="GO" id="GO:0042276">
    <property type="term" value="P:error-prone translesion synthesis"/>
    <property type="evidence" value="ECO:0007669"/>
    <property type="project" value="TreeGrafter"/>
</dbReference>
<evidence type="ECO:0000256" key="4">
    <source>
        <dbReference type="ARBA" id="ARBA00022679"/>
    </source>
</evidence>
<dbReference type="Gene3D" id="1.10.150.20">
    <property type="entry name" value="5' to 3' exonuclease, C-terminal subdomain"/>
    <property type="match status" value="1"/>
</dbReference>
<sequence>MEQNENIYDNRAPILKENGVSDASIESEFSFDNESNDFSDMLESRFFELNVKTESIKDEYKPTKDNDGNIKSDINLENTSIRPLNKGKNKDEEGENSILKVKDVESLSNRLGGLGMHKKGLVGLDKEEVNKIIYEASKGSYFFKNEAIKDAAVTARINKILKNYNTVKKLDLSQEFAIVETKLKEIESIRDFTQTIVHVDMDAFYASVEERDNPELRTKPMAVGNDMMLSTANYEARKYGVRSALPGFIAKKLCPQLIIIPVSWKKYELVTSQIQEIFSHYDSDFNMMSMDEAYLNITKYLHKTEQKPEEIVQELRQEISKRTGGLTASAGIACNMLLAKICSDLNKPNGQYKLESDRHSVMAFMKDLSIRKIPGIGRVTERILNALDINTCGDLQDNLVIIYKLFTYTFFNFVTRAALGIGSTDVAFKMKRKSMSVSRTFAALHKPADLQRKLRELAKLLEQDLAKHNFEGCHISLKLKTTSFKLLTRGRSIKKFIYSADDLYNYGKMILDAHLPLNLRAMGIRLTSLRNRDEPLKRGIKRYFNIKEEIKPKRLCSDIQSINSVFKEQSPNVLLLTEDAENIATSPFNPIKGLDDFKGEDDGEPGSSMAIIKKHDTCTITSSSEINSIEKENPSWECPICGQGFITLSNLRMNTHLDFCLKKEKRKNLGVSNSKTKRRNYLTHQRNNLTRTRKNKNAQNILNVWLNVKE</sequence>
<dbReference type="FunFam" id="3.40.1170.60:FF:000012">
    <property type="entry name" value="Putative DNA-directed polymerase kappa"/>
    <property type="match status" value="1"/>
</dbReference>
<dbReference type="OrthoDB" id="1747274at2759"/>